<evidence type="ECO:0000313" key="1">
    <source>
        <dbReference type="EMBL" id="KAK3262155.1"/>
    </source>
</evidence>
<dbReference type="EMBL" id="LGRX02016424">
    <property type="protein sequence ID" value="KAK3262155.1"/>
    <property type="molecule type" value="Genomic_DNA"/>
</dbReference>
<comment type="caution">
    <text evidence="1">The sequence shown here is derived from an EMBL/GenBank/DDBJ whole genome shotgun (WGS) entry which is preliminary data.</text>
</comment>
<name>A0AAE0FMD8_9CHLO</name>
<proteinExistence type="predicted"/>
<dbReference type="AlphaFoldDB" id="A0AAE0FMD8"/>
<evidence type="ECO:0000313" key="2">
    <source>
        <dbReference type="Proteomes" id="UP001190700"/>
    </source>
</evidence>
<dbReference type="Proteomes" id="UP001190700">
    <property type="component" value="Unassembled WGS sequence"/>
</dbReference>
<accession>A0AAE0FMD8</accession>
<organism evidence="1 2">
    <name type="scientific">Cymbomonas tetramitiformis</name>
    <dbReference type="NCBI Taxonomy" id="36881"/>
    <lineage>
        <taxon>Eukaryota</taxon>
        <taxon>Viridiplantae</taxon>
        <taxon>Chlorophyta</taxon>
        <taxon>Pyramimonadophyceae</taxon>
        <taxon>Pyramimonadales</taxon>
        <taxon>Pyramimonadaceae</taxon>
        <taxon>Cymbomonas</taxon>
    </lineage>
</organism>
<sequence length="246" mass="25060">MEDDVGSPGNAIKTLIPTLPASMPTTETRDVASPAPDAAWATREVEMEVVKASSSNMVKSRAGMPRVEVGVAEGAMVVGMAVGEALVGATEGGVVIVVGVDDGEVVGDEVVGVPVDGDEVGAVVGSGGGVAEVGGAGVGVAKMEVVGVEVVGVTVAEWMEMRWELPSWDEQYLVSAWVWQLAMARVMLWGWCGGCVEDGDDVVGVGDEVVVGVGDEMGDGVGDATPVVGVAVADITRTLKFSYILL</sequence>
<keyword evidence="2" id="KW-1185">Reference proteome</keyword>
<gene>
    <name evidence="1" type="ORF">CYMTET_28974</name>
</gene>
<reference evidence="1 2" key="1">
    <citation type="journal article" date="2015" name="Genome Biol. Evol.">
        <title>Comparative Genomics of a Bacterivorous Green Alga Reveals Evolutionary Causalities and Consequences of Phago-Mixotrophic Mode of Nutrition.</title>
        <authorList>
            <person name="Burns J.A."/>
            <person name="Paasch A."/>
            <person name="Narechania A."/>
            <person name="Kim E."/>
        </authorList>
    </citation>
    <scope>NUCLEOTIDE SEQUENCE [LARGE SCALE GENOMIC DNA]</scope>
    <source>
        <strain evidence="1 2">PLY_AMNH</strain>
    </source>
</reference>
<protein>
    <submittedName>
        <fullName evidence="1">Uncharacterized protein</fullName>
    </submittedName>
</protein>